<dbReference type="EMBL" id="AZGC01000053">
    <property type="protein sequence ID" value="KRL92606.1"/>
    <property type="molecule type" value="Genomic_DNA"/>
</dbReference>
<proteinExistence type="predicted"/>
<dbReference type="AlphaFoldDB" id="A0A0R1UH35"/>
<keyword evidence="2" id="KW-1185">Reference proteome</keyword>
<dbReference type="Proteomes" id="UP000051084">
    <property type="component" value="Unassembled WGS sequence"/>
</dbReference>
<reference evidence="1 2" key="1">
    <citation type="journal article" date="2015" name="Genome Announc.">
        <title>Expanding the biotechnology potential of lactobacilli through comparative genomics of 213 strains and associated genera.</title>
        <authorList>
            <person name="Sun Z."/>
            <person name="Harris H.M."/>
            <person name="McCann A."/>
            <person name="Guo C."/>
            <person name="Argimon S."/>
            <person name="Zhang W."/>
            <person name="Yang X."/>
            <person name="Jeffery I.B."/>
            <person name="Cooney J.C."/>
            <person name="Kagawa T.F."/>
            <person name="Liu W."/>
            <person name="Song Y."/>
            <person name="Salvetti E."/>
            <person name="Wrobel A."/>
            <person name="Rasinkangas P."/>
            <person name="Parkhill J."/>
            <person name="Rea M.C."/>
            <person name="O'Sullivan O."/>
            <person name="Ritari J."/>
            <person name="Douillard F.P."/>
            <person name="Paul Ross R."/>
            <person name="Yang R."/>
            <person name="Briner A.E."/>
            <person name="Felis G.E."/>
            <person name="de Vos W.M."/>
            <person name="Barrangou R."/>
            <person name="Klaenhammer T.R."/>
            <person name="Caufield P.W."/>
            <person name="Cui Y."/>
            <person name="Zhang H."/>
            <person name="O'Toole P.W."/>
        </authorList>
    </citation>
    <scope>NUCLEOTIDE SEQUENCE [LARGE SCALE GENOMIC DNA]</scope>
    <source>
        <strain evidence="1 2">DSM 18793</strain>
    </source>
</reference>
<gene>
    <name evidence="1" type="ORF">FC21_GL000199</name>
</gene>
<sequence>MNKLRTQLLFSTAVLAGVTVNQGIIHADVKNQLPASTASQATQVKQAPKVVDTKVEGEPNADTAGVGVFDPVKITVNTDHFTNDNLLTPDGLGWTEDTAVVPIKGTEVGEINNQKYWGQNNPQEPVTAYYI</sequence>
<dbReference type="PATRIC" id="fig|1423742.4.peg.211"/>
<name>A0A0R1UH35_9LACO</name>
<accession>A0A0R1UH35</accession>
<protein>
    <submittedName>
        <fullName evidence="1">Uncharacterized protein</fullName>
    </submittedName>
</protein>
<evidence type="ECO:0000313" key="2">
    <source>
        <dbReference type="Proteomes" id="UP000051084"/>
    </source>
</evidence>
<evidence type="ECO:0000313" key="1">
    <source>
        <dbReference type="EMBL" id="KRL92606.1"/>
    </source>
</evidence>
<dbReference type="STRING" id="417373.GCA_001570685_01115"/>
<comment type="caution">
    <text evidence="1">The sequence shown here is derived from an EMBL/GenBank/DDBJ whole genome shotgun (WGS) entry which is preliminary data.</text>
</comment>
<organism evidence="1 2">
    <name type="scientific">Limosilactobacillus equigenerosi DSM 18793 = JCM 14505</name>
    <dbReference type="NCBI Taxonomy" id="1423742"/>
    <lineage>
        <taxon>Bacteria</taxon>
        <taxon>Bacillati</taxon>
        <taxon>Bacillota</taxon>
        <taxon>Bacilli</taxon>
        <taxon>Lactobacillales</taxon>
        <taxon>Lactobacillaceae</taxon>
        <taxon>Limosilactobacillus</taxon>
    </lineage>
</organism>
<dbReference type="RefSeq" id="WP_054653403.1">
    <property type="nucleotide sequence ID" value="NZ_AZGC01000053.1"/>
</dbReference>